<feature type="transmembrane region" description="Helical" evidence="6">
    <location>
        <begin position="140"/>
        <end position="160"/>
    </location>
</feature>
<reference evidence="7 8" key="1">
    <citation type="submission" date="2023-04" db="EMBL/GenBank/DDBJ databases">
        <title>Genome Encyclopedia of Bacteria and Archaea VI: Functional Genomics of Type Strains.</title>
        <authorList>
            <person name="Whitman W."/>
        </authorList>
    </citation>
    <scope>NUCLEOTIDE SEQUENCE [LARGE SCALE GENOMIC DNA]</scope>
    <source>
        <strain evidence="7 8">SG_E_30_P1</strain>
    </source>
</reference>
<gene>
    <name evidence="7" type="ORF">M2152_001897</name>
</gene>
<evidence type="ECO:0000256" key="2">
    <source>
        <dbReference type="ARBA" id="ARBA00022475"/>
    </source>
</evidence>
<keyword evidence="3 6" id="KW-0812">Transmembrane</keyword>
<dbReference type="PANTHER" id="PTHR30250">
    <property type="entry name" value="PST FAMILY PREDICTED COLANIC ACID TRANSPORTER"/>
    <property type="match status" value="1"/>
</dbReference>
<name>A0ABT6KNZ2_9MICO</name>
<evidence type="ECO:0000313" key="8">
    <source>
        <dbReference type="Proteomes" id="UP001160142"/>
    </source>
</evidence>
<dbReference type="Proteomes" id="UP001160142">
    <property type="component" value="Unassembled WGS sequence"/>
</dbReference>
<feature type="transmembrane region" description="Helical" evidence="6">
    <location>
        <begin position="240"/>
        <end position="267"/>
    </location>
</feature>
<dbReference type="InterPro" id="IPR050833">
    <property type="entry name" value="Poly_Biosynth_Transport"/>
</dbReference>
<evidence type="ECO:0000313" key="7">
    <source>
        <dbReference type="EMBL" id="MDH6181715.1"/>
    </source>
</evidence>
<keyword evidence="4 6" id="KW-1133">Transmembrane helix</keyword>
<evidence type="ECO:0000256" key="3">
    <source>
        <dbReference type="ARBA" id="ARBA00022692"/>
    </source>
</evidence>
<comment type="caution">
    <text evidence="7">The sequence shown here is derived from an EMBL/GenBank/DDBJ whole genome shotgun (WGS) entry which is preliminary data.</text>
</comment>
<organism evidence="7 8">
    <name type="scientific">Antiquaquibacter oligotrophicus</name>
    <dbReference type="NCBI Taxonomy" id="2880260"/>
    <lineage>
        <taxon>Bacteria</taxon>
        <taxon>Bacillati</taxon>
        <taxon>Actinomycetota</taxon>
        <taxon>Actinomycetes</taxon>
        <taxon>Micrococcales</taxon>
        <taxon>Microbacteriaceae</taxon>
        <taxon>Antiquaquibacter</taxon>
    </lineage>
</organism>
<dbReference type="PANTHER" id="PTHR30250:SF11">
    <property type="entry name" value="O-ANTIGEN TRANSPORTER-RELATED"/>
    <property type="match status" value="1"/>
</dbReference>
<feature type="transmembrane region" description="Helical" evidence="6">
    <location>
        <begin position="375"/>
        <end position="396"/>
    </location>
</feature>
<sequence length="398" mass="41171">MPKSGLTVILVATAIAGVVSYFVTWLVPRVIGFAEYTTFAVFWAALYLLVGTLFGVQQEVTRGTRRVDTDAPNPARTFGLLVAVVTFAAVLATSPLWVGAVFADYGWGLVLPLAAGAASYAVVAVLGGTLFGLSEWRSAAGLLLLDALLRVIAVAIALAVTHDIVAIAWAVVVPFPLSILLVWPFVRSRVAGKATLDVGYRQLTWNVGRTVTAAAATGAMVSGFPLLFGLASDGEPASLVGMIILAATLVRAPLIVVVQALQGYLLVQFRDAPERASRRLLLILAGLAGAGLVLAALGWLLGPLVFGWLFPGEPVPGAGFIAVLVASSALVGSLSVTGAAVLARNRHHLYTAGWVTGALVTIVALLLPLDLEPLAITALIAGPAAGLAVHLSGLALRR</sequence>
<feature type="transmembrane region" description="Helical" evidence="6">
    <location>
        <begin position="279"/>
        <end position="300"/>
    </location>
</feature>
<feature type="transmembrane region" description="Helical" evidence="6">
    <location>
        <begin position="109"/>
        <end position="133"/>
    </location>
</feature>
<feature type="transmembrane region" description="Helical" evidence="6">
    <location>
        <begin position="36"/>
        <end position="56"/>
    </location>
</feature>
<feature type="transmembrane region" description="Helical" evidence="6">
    <location>
        <begin position="320"/>
        <end position="342"/>
    </location>
</feature>
<keyword evidence="2" id="KW-1003">Cell membrane</keyword>
<evidence type="ECO:0000256" key="6">
    <source>
        <dbReference type="SAM" id="Phobius"/>
    </source>
</evidence>
<evidence type="ECO:0000256" key="5">
    <source>
        <dbReference type="ARBA" id="ARBA00023136"/>
    </source>
</evidence>
<comment type="subcellular location">
    <subcellularLocation>
        <location evidence="1">Cell membrane</location>
        <topology evidence="1">Multi-pass membrane protein</topology>
    </subcellularLocation>
</comment>
<evidence type="ECO:0000256" key="4">
    <source>
        <dbReference type="ARBA" id="ARBA00022989"/>
    </source>
</evidence>
<dbReference type="RefSeq" id="WP_322134021.1">
    <property type="nucleotide sequence ID" value="NZ_CP085036.1"/>
</dbReference>
<dbReference type="EMBL" id="JARXVQ010000001">
    <property type="protein sequence ID" value="MDH6181715.1"/>
    <property type="molecule type" value="Genomic_DNA"/>
</dbReference>
<keyword evidence="8" id="KW-1185">Reference proteome</keyword>
<feature type="transmembrane region" description="Helical" evidence="6">
    <location>
        <begin position="77"/>
        <end position="103"/>
    </location>
</feature>
<proteinExistence type="predicted"/>
<keyword evidence="5 6" id="KW-0472">Membrane</keyword>
<feature type="transmembrane region" description="Helical" evidence="6">
    <location>
        <begin position="349"/>
        <end position="369"/>
    </location>
</feature>
<evidence type="ECO:0000256" key="1">
    <source>
        <dbReference type="ARBA" id="ARBA00004651"/>
    </source>
</evidence>
<feature type="transmembrane region" description="Helical" evidence="6">
    <location>
        <begin position="207"/>
        <end position="228"/>
    </location>
</feature>
<accession>A0ABT6KNZ2</accession>
<protein>
    <submittedName>
        <fullName evidence="7">O-antigen/teichoic acid export membrane protein</fullName>
    </submittedName>
</protein>
<feature type="transmembrane region" description="Helical" evidence="6">
    <location>
        <begin position="166"/>
        <end position="186"/>
    </location>
</feature>